<proteinExistence type="predicted"/>
<sequence length="297" mass="33447">MFNFVFFKIQIHDFCSSMTTLNRAIKKKKVHGNLLPLVAASSSAYSFRERPLQKDVTKSQSSVHTKVFLEKAPSSSSMLNSRNGNTGDKKRGRPAADTASAPNDTVFEQEMEGIPEVMEEDIAVSSNNCVPEPMDDISKNSNLPGPMEEIFVPEENEVIQDMNDNISQPENDTVSASMSVNASHPKKDDGTTRSSLIPKSKSFNVAEMRAMIAEWDADKFKSYQQTYRMETQLVKNAYRLKYIAMRTAANPHDLSVFTEPPIDFEVKERDRIFSATFSAFQPKNIFEDSDDEEEEAK</sequence>
<accession>A0AC34GNL2</accession>
<name>A0AC34GNL2_9BILA</name>
<evidence type="ECO:0000313" key="1">
    <source>
        <dbReference type="Proteomes" id="UP000887579"/>
    </source>
</evidence>
<dbReference type="Proteomes" id="UP000887579">
    <property type="component" value="Unplaced"/>
</dbReference>
<evidence type="ECO:0000313" key="2">
    <source>
        <dbReference type="WBParaSite" id="ES5_v2.g504.t1"/>
    </source>
</evidence>
<reference evidence="2" key="1">
    <citation type="submission" date="2022-11" db="UniProtKB">
        <authorList>
            <consortium name="WormBaseParasite"/>
        </authorList>
    </citation>
    <scope>IDENTIFICATION</scope>
</reference>
<organism evidence="1 2">
    <name type="scientific">Panagrolaimus sp. ES5</name>
    <dbReference type="NCBI Taxonomy" id="591445"/>
    <lineage>
        <taxon>Eukaryota</taxon>
        <taxon>Metazoa</taxon>
        <taxon>Ecdysozoa</taxon>
        <taxon>Nematoda</taxon>
        <taxon>Chromadorea</taxon>
        <taxon>Rhabditida</taxon>
        <taxon>Tylenchina</taxon>
        <taxon>Panagrolaimomorpha</taxon>
        <taxon>Panagrolaimoidea</taxon>
        <taxon>Panagrolaimidae</taxon>
        <taxon>Panagrolaimus</taxon>
    </lineage>
</organism>
<protein>
    <submittedName>
        <fullName evidence="2">Uncharacterized protein</fullName>
    </submittedName>
</protein>
<dbReference type="WBParaSite" id="ES5_v2.g504.t1">
    <property type="protein sequence ID" value="ES5_v2.g504.t1"/>
    <property type="gene ID" value="ES5_v2.g504"/>
</dbReference>